<dbReference type="InterPro" id="IPR036513">
    <property type="entry name" value="STAS_dom_sf"/>
</dbReference>
<accession>A0A2H0FMU9</accession>
<evidence type="ECO:0000313" key="1">
    <source>
        <dbReference type="EMBL" id="PIQ07351.1"/>
    </source>
</evidence>
<reference evidence="1 2" key="1">
    <citation type="submission" date="2017-09" db="EMBL/GenBank/DDBJ databases">
        <title>Depth-based differentiation of microbial function through sediment-hosted aquifers and enrichment of novel symbionts in the deep terrestrial subsurface.</title>
        <authorList>
            <person name="Probst A.J."/>
            <person name="Ladd B."/>
            <person name="Jarett J.K."/>
            <person name="Geller-Mcgrath D.E."/>
            <person name="Sieber C.M."/>
            <person name="Emerson J.B."/>
            <person name="Anantharaman K."/>
            <person name="Thomas B.C."/>
            <person name="Malmstrom R."/>
            <person name="Stieglmeier M."/>
            <person name="Klingl A."/>
            <person name="Woyke T."/>
            <person name="Ryan C.M."/>
            <person name="Banfield J.F."/>
        </authorList>
    </citation>
    <scope>NUCLEOTIDE SEQUENCE [LARGE SCALE GENOMIC DNA]</scope>
    <source>
        <strain evidence="1">CG18_big_fil_WC_8_21_14_2_50_37_10</strain>
    </source>
</reference>
<dbReference type="EMBL" id="PCUC01000044">
    <property type="protein sequence ID" value="PIQ07351.1"/>
    <property type="molecule type" value="Genomic_DNA"/>
</dbReference>
<organism evidence="1 2">
    <name type="scientific">Candidatus Nealsonbacteria bacterium CG18_big_fil_WC_8_21_14_2_50_37_10</name>
    <dbReference type="NCBI Taxonomy" id="1974717"/>
    <lineage>
        <taxon>Bacteria</taxon>
        <taxon>Candidatus Nealsoniibacteriota</taxon>
    </lineage>
</organism>
<dbReference type="Proteomes" id="UP000230778">
    <property type="component" value="Unassembled WGS sequence"/>
</dbReference>
<dbReference type="AlphaFoldDB" id="A0A2H0FMU9"/>
<sequence>MKNFIPIKKRFLIFRDEAKEIEKMSKKISRDNVYLDFSNVDFLSRSFADELLNIIKEKKGIKIVNLKPHLEKFFNIVTKTKQKTKKSIEKW</sequence>
<evidence type="ECO:0000313" key="2">
    <source>
        <dbReference type="Proteomes" id="UP000230778"/>
    </source>
</evidence>
<dbReference type="SUPFAM" id="SSF52091">
    <property type="entry name" value="SpoIIaa-like"/>
    <property type="match status" value="1"/>
</dbReference>
<gene>
    <name evidence="1" type="ORF">COW72_00780</name>
</gene>
<name>A0A2H0FMU9_9BACT</name>
<protein>
    <submittedName>
        <fullName evidence="1">Uncharacterized protein</fullName>
    </submittedName>
</protein>
<comment type="caution">
    <text evidence="1">The sequence shown here is derived from an EMBL/GenBank/DDBJ whole genome shotgun (WGS) entry which is preliminary data.</text>
</comment>
<proteinExistence type="predicted"/>